<dbReference type="eggNOG" id="COG0593">
    <property type="taxonomic scope" value="Bacteria"/>
</dbReference>
<protein>
    <submittedName>
        <fullName evidence="1">Uncharacterized protein</fullName>
    </submittedName>
</protein>
<dbReference type="GeneID" id="93228219"/>
<evidence type="ECO:0000313" key="1">
    <source>
        <dbReference type="EMBL" id="ALP92944.1"/>
    </source>
</evidence>
<reference evidence="3" key="2">
    <citation type="submission" date="2015-04" db="EMBL/GenBank/DDBJ databases">
        <title>A butyrogenic pathway from the amino acid lysine in a human gut commensal.</title>
        <authorList>
            <person name="de Vos W.M."/>
            <person name="Bui N.T.P."/>
            <person name="Plugge C.M."/>
            <person name="Ritari J."/>
        </authorList>
    </citation>
    <scope>NUCLEOTIDE SEQUENCE [LARGE SCALE GENOMIC DNA]</scope>
    <source>
        <strain evidence="3">AF211</strain>
    </source>
</reference>
<dbReference type="Proteomes" id="UP000064844">
    <property type="component" value="Chromosome"/>
</dbReference>
<dbReference type="EMBL" id="QEKK01000001">
    <property type="protein sequence ID" value="PVY59526.1"/>
    <property type="molecule type" value="Genomic_DNA"/>
</dbReference>
<accession>A0A0S2W1L5</accession>
<dbReference type="InterPro" id="IPR027417">
    <property type="entry name" value="P-loop_NTPase"/>
</dbReference>
<name>A0A0S2W1L5_9FIRM</name>
<gene>
    <name evidence="2" type="ORF">C7373_10138</name>
    <name evidence="1" type="ORF">IB211_00549c</name>
</gene>
<dbReference type="KEGG" id="ibu:IB211_00549c"/>
<evidence type="ECO:0000313" key="4">
    <source>
        <dbReference type="Proteomes" id="UP000245778"/>
    </source>
</evidence>
<keyword evidence="3" id="KW-1185">Reference proteome</keyword>
<dbReference type="AlphaFoldDB" id="A0A0S2W1L5"/>
<dbReference type="RefSeq" id="WP_033118945.1">
    <property type="nucleotide sequence ID" value="NZ_CALICV010000134.1"/>
</dbReference>
<dbReference type="PATRIC" id="fig|1297617.4.peg.558"/>
<evidence type="ECO:0000313" key="2">
    <source>
        <dbReference type="EMBL" id="PVY59526.1"/>
    </source>
</evidence>
<proteinExistence type="predicted"/>
<dbReference type="Proteomes" id="UP000245778">
    <property type="component" value="Unassembled WGS sequence"/>
</dbReference>
<sequence>MVRVIMGVKGTGKTKQMIDLINTAVQNEHGNVVCIERGPKLTYDINYKIRLVEASHYDMKGYEFLKGFISGLYAGNYDITHVFIDSLTKIVPSEATSLEVENFLDWLNNFGEDNNIKFTVTISADESLASDGVKKYF</sequence>
<dbReference type="EMBL" id="CP011307">
    <property type="protein sequence ID" value="ALP92944.1"/>
    <property type="molecule type" value="Genomic_DNA"/>
</dbReference>
<dbReference type="SUPFAM" id="SSF52540">
    <property type="entry name" value="P-loop containing nucleoside triphosphate hydrolases"/>
    <property type="match status" value="1"/>
</dbReference>
<reference evidence="1 3" key="1">
    <citation type="journal article" date="2015" name="Nat. Commun.">
        <title>Production of butyrate from lysine and the Amadori product fructoselysine by a human gut commensal.</title>
        <authorList>
            <person name="Bui T.P."/>
            <person name="Ritari J."/>
            <person name="Boeren S."/>
            <person name="de Waard P."/>
            <person name="Plugge C.M."/>
            <person name="de Vos W.M."/>
        </authorList>
    </citation>
    <scope>NUCLEOTIDE SEQUENCE [LARGE SCALE GENOMIC DNA]</scope>
    <source>
        <strain evidence="1 3">AF211</strain>
    </source>
</reference>
<dbReference type="OrthoDB" id="1953676at2"/>
<organism evidence="1 3">
    <name type="scientific">Intestinimonas butyriciproducens</name>
    <dbReference type="NCBI Taxonomy" id="1297617"/>
    <lineage>
        <taxon>Bacteria</taxon>
        <taxon>Bacillati</taxon>
        <taxon>Bacillota</taxon>
        <taxon>Clostridia</taxon>
        <taxon>Eubacteriales</taxon>
        <taxon>Intestinimonas</taxon>
    </lineage>
</organism>
<reference evidence="2 4" key="3">
    <citation type="submission" date="2018-04" db="EMBL/GenBank/DDBJ databases">
        <title>Genomic Encyclopedia of Type Strains, Phase IV (KMG-IV): sequencing the most valuable type-strain genomes for metagenomic binning, comparative biology and taxonomic classification.</title>
        <authorList>
            <person name="Goeker M."/>
        </authorList>
    </citation>
    <scope>NUCLEOTIDE SEQUENCE [LARGE SCALE GENOMIC DNA]</scope>
    <source>
        <strain evidence="2 4">DSM 26588</strain>
    </source>
</reference>
<evidence type="ECO:0000313" key="3">
    <source>
        <dbReference type="Proteomes" id="UP000064844"/>
    </source>
</evidence>
<dbReference type="STRING" id="1297617.IB211_00549c"/>